<dbReference type="GO" id="GO:0005524">
    <property type="term" value="F:ATP binding"/>
    <property type="evidence" value="ECO:0007669"/>
    <property type="project" value="UniProtKB-KW"/>
</dbReference>
<dbReference type="FunFam" id="3.30.450.90:FF:000001">
    <property type="entry name" value="Type II secretion system ATPase GspE"/>
    <property type="match status" value="1"/>
</dbReference>
<dbReference type="Pfam" id="PF05157">
    <property type="entry name" value="MshEN"/>
    <property type="match status" value="1"/>
</dbReference>
<dbReference type="PANTHER" id="PTHR30258">
    <property type="entry name" value="TYPE II SECRETION SYSTEM PROTEIN GSPE-RELATED"/>
    <property type="match status" value="1"/>
</dbReference>
<dbReference type="SMART" id="SM00382">
    <property type="entry name" value="AAA"/>
    <property type="match status" value="1"/>
</dbReference>
<gene>
    <name evidence="6" type="ORF">PSSU_0485</name>
</gene>
<accession>A0A261F189</accession>
<feature type="compositionally biased region" description="Polar residues" evidence="4">
    <location>
        <begin position="132"/>
        <end position="141"/>
    </location>
</feature>
<dbReference type="GO" id="GO:0005886">
    <property type="term" value="C:plasma membrane"/>
    <property type="evidence" value="ECO:0007669"/>
    <property type="project" value="TreeGrafter"/>
</dbReference>
<proteinExistence type="inferred from homology"/>
<sequence>MADASPTERFPFLRRFAGDGSGQQGDGQSLAQQSSNNGSGQWDNTQSGQFQQGYSNFSANPQGQGQQYGTDQYGNPYVTSVNGGANPPDATRPRHALPNASSPDDALARAASAIANARRESMPPAMRPGTRQGASGTNPGSPATPGDKSGQSNGQAAGQPTGHNASAPNGQNGQNNQPRQSDDSAAERAEAQQAKLLSADEKEAQQAQQLARSMSLPYVDLDEYQIDKTVVNIVPGELCRKNHMLPIDIIKGQLAVATSDPTNFSAIDDISAATGMTVLPMVAAASKVDQSINRYLRANDELKEISDEIVANTRREVQLDDSQEDAEASSPVARFVSLIINQAIDDHCSDIHIEPQEDGLQVRFRIDGVLHVFQKAPREMTQGVISRIKVLSDMDIGEHRKPQDGRITVRHNGKNIDLRVAALPTVWGEKIVMRILSTPAGNLKVEDLNFSERNYTVFKNAYSRPYGMVLVTGPTGSGKSTTLYATLGNVARPEINVITVEDPVEFRMKGINQVQVNKKAGMTFAAALRSILRADPDVVLIGEIRDAETAKIATEAALTGHLVLSTLHTNDAPSAVSRLVEMGVEPFLISASLCAVMAQRLARRLCPYCKKEDKATPQELRLMEVPWKEGDELPTVFRPVGCKECSNTGYHGRVAVQQVMGVSDTMESMIATGSTALEIQQQAEKEGMTSLRADGWDKVKQGITSIEEVVRVTV</sequence>
<evidence type="ECO:0000259" key="5">
    <source>
        <dbReference type="PROSITE" id="PS00662"/>
    </source>
</evidence>
<feature type="region of interest" description="Disordered" evidence="4">
    <location>
        <begin position="1"/>
        <end position="204"/>
    </location>
</feature>
<protein>
    <submittedName>
        <fullName evidence="6">Type II secretion system protein E</fullName>
    </submittedName>
</protein>
<dbReference type="Proteomes" id="UP000216454">
    <property type="component" value="Unassembled WGS sequence"/>
</dbReference>
<dbReference type="EMBL" id="MWWQ01000005">
    <property type="protein sequence ID" value="OZG52867.1"/>
    <property type="molecule type" value="Genomic_DNA"/>
</dbReference>
<evidence type="ECO:0000256" key="3">
    <source>
        <dbReference type="ARBA" id="ARBA00022840"/>
    </source>
</evidence>
<feature type="domain" description="Bacterial type II secretion system protein E" evidence="5">
    <location>
        <begin position="532"/>
        <end position="546"/>
    </location>
</feature>
<comment type="caution">
    <text evidence="6">The sequence shown here is derived from an EMBL/GenBank/DDBJ whole genome shotgun (WGS) entry which is preliminary data.</text>
</comment>
<comment type="similarity">
    <text evidence="1">Belongs to the GSP E family.</text>
</comment>
<dbReference type="InterPro" id="IPR027417">
    <property type="entry name" value="P-loop_NTPase"/>
</dbReference>
<keyword evidence="3" id="KW-0067">ATP-binding</keyword>
<dbReference type="AlphaFoldDB" id="A0A261F189"/>
<dbReference type="Gene3D" id="3.30.450.90">
    <property type="match status" value="1"/>
</dbReference>
<evidence type="ECO:0000256" key="4">
    <source>
        <dbReference type="SAM" id="MobiDB-lite"/>
    </source>
</evidence>
<feature type="compositionally biased region" description="Polar residues" evidence="4">
    <location>
        <begin position="36"/>
        <end position="61"/>
    </location>
</feature>
<dbReference type="InterPro" id="IPR007831">
    <property type="entry name" value="T2SS_GspE_N"/>
</dbReference>
<feature type="compositionally biased region" description="Low complexity" evidence="4">
    <location>
        <begin position="164"/>
        <end position="179"/>
    </location>
</feature>
<dbReference type="Gene3D" id="3.40.50.300">
    <property type="entry name" value="P-loop containing nucleotide triphosphate hydrolases"/>
    <property type="match status" value="1"/>
</dbReference>
<feature type="compositionally biased region" description="Low complexity" evidence="4">
    <location>
        <begin position="26"/>
        <end position="35"/>
    </location>
</feature>
<feature type="compositionally biased region" description="Polar residues" evidence="4">
    <location>
        <begin position="149"/>
        <end position="163"/>
    </location>
</feature>
<reference evidence="6 7" key="1">
    <citation type="journal article" date="2017" name="BMC Genomics">
        <title>Comparative genomic and phylogenomic analyses of the Bifidobacteriaceae family.</title>
        <authorList>
            <person name="Lugli G.A."/>
            <person name="Milani C."/>
            <person name="Turroni F."/>
            <person name="Duranti S."/>
            <person name="Mancabelli L."/>
            <person name="Mangifesta M."/>
            <person name="Ferrario C."/>
            <person name="Modesto M."/>
            <person name="Mattarelli P."/>
            <person name="Jiri K."/>
            <person name="van Sinderen D."/>
            <person name="Ventura M."/>
        </authorList>
    </citation>
    <scope>NUCLEOTIDE SEQUENCE [LARGE SCALE GENOMIC DNA]</scope>
    <source>
        <strain evidence="6 7">DSM 24744</strain>
    </source>
</reference>
<dbReference type="Gene3D" id="3.30.300.160">
    <property type="entry name" value="Type II secretion system, protein E, N-terminal domain"/>
    <property type="match status" value="1"/>
</dbReference>
<dbReference type="InterPro" id="IPR001482">
    <property type="entry name" value="T2SS/T4SS_dom"/>
</dbReference>
<dbReference type="Pfam" id="PF00437">
    <property type="entry name" value="T2SSE"/>
    <property type="match status" value="1"/>
</dbReference>
<dbReference type="InterPro" id="IPR003593">
    <property type="entry name" value="AAA+_ATPase"/>
</dbReference>
<dbReference type="SUPFAM" id="SSF160246">
    <property type="entry name" value="EspE N-terminal domain-like"/>
    <property type="match status" value="1"/>
</dbReference>
<feature type="compositionally biased region" description="Low complexity" evidence="4">
    <location>
        <begin position="100"/>
        <end position="116"/>
    </location>
</feature>
<keyword evidence="2" id="KW-0547">Nucleotide-binding</keyword>
<organism evidence="6 7">
    <name type="scientific">Pseudoscardovia suis</name>
    <dbReference type="NCBI Taxonomy" id="987063"/>
    <lineage>
        <taxon>Bacteria</taxon>
        <taxon>Bacillati</taxon>
        <taxon>Actinomycetota</taxon>
        <taxon>Actinomycetes</taxon>
        <taxon>Bifidobacteriales</taxon>
        <taxon>Bifidobacteriaceae</taxon>
        <taxon>Pseudoscardovia</taxon>
    </lineage>
</organism>
<evidence type="ECO:0000256" key="1">
    <source>
        <dbReference type="ARBA" id="ARBA00006611"/>
    </source>
</evidence>
<dbReference type="SUPFAM" id="SSF52540">
    <property type="entry name" value="P-loop containing nucleoside triphosphate hydrolases"/>
    <property type="match status" value="1"/>
</dbReference>
<name>A0A261F189_9BIFI</name>
<dbReference type="PANTHER" id="PTHR30258:SF1">
    <property type="entry name" value="PROTEIN TRANSPORT PROTEIN HOFB HOMOLOG"/>
    <property type="match status" value="1"/>
</dbReference>
<dbReference type="InterPro" id="IPR037257">
    <property type="entry name" value="T2SS_E_N_sf"/>
</dbReference>
<dbReference type="RefSeq" id="WP_244569097.1">
    <property type="nucleotide sequence ID" value="NZ_MWWQ01000005.1"/>
</dbReference>
<dbReference type="GO" id="GO:0016887">
    <property type="term" value="F:ATP hydrolysis activity"/>
    <property type="evidence" value="ECO:0007669"/>
    <property type="project" value="TreeGrafter"/>
</dbReference>
<dbReference type="PROSITE" id="PS00662">
    <property type="entry name" value="T2SP_E"/>
    <property type="match status" value="1"/>
</dbReference>
<keyword evidence="7" id="KW-1185">Reference proteome</keyword>
<dbReference type="FunFam" id="3.40.50.300:FF:000398">
    <property type="entry name" value="Type IV pilus assembly ATPase PilB"/>
    <property type="match status" value="1"/>
</dbReference>
<evidence type="ECO:0000256" key="2">
    <source>
        <dbReference type="ARBA" id="ARBA00022741"/>
    </source>
</evidence>
<evidence type="ECO:0000313" key="7">
    <source>
        <dbReference type="Proteomes" id="UP000216454"/>
    </source>
</evidence>
<feature type="compositionally biased region" description="Low complexity" evidence="4">
    <location>
        <begin position="62"/>
        <end position="74"/>
    </location>
</feature>
<evidence type="ECO:0000313" key="6">
    <source>
        <dbReference type="EMBL" id="OZG52867.1"/>
    </source>
</evidence>
<dbReference type="CDD" id="cd01129">
    <property type="entry name" value="PulE-GspE-like"/>
    <property type="match status" value="1"/>
</dbReference>
<feature type="compositionally biased region" description="Basic and acidic residues" evidence="4">
    <location>
        <begin position="180"/>
        <end position="190"/>
    </location>
</feature>